<evidence type="ECO:0000256" key="4">
    <source>
        <dbReference type="ARBA" id="ARBA00022991"/>
    </source>
</evidence>
<dbReference type="GO" id="GO:0043153">
    <property type="term" value="P:entrainment of circadian clock by photoperiod"/>
    <property type="evidence" value="ECO:0007669"/>
    <property type="project" value="TreeGrafter"/>
</dbReference>
<dbReference type="InterPro" id="IPR036134">
    <property type="entry name" value="Crypto/Photolyase_FAD-like_sf"/>
</dbReference>
<evidence type="ECO:0000256" key="2">
    <source>
        <dbReference type="ARBA" id="ARBA00022630"/>
    </source>
</evidence>
<dbReference type="InterPro" id="IPR014729">
    <property type="entry name" value="Rossmann-like_a/b/a_fold"/>
</dbReference>
<dbReference type="PANTHER" id="PTHR11455">
    <property type="entry name" value="CRYPTOCHROME"/>
    <property type="match status" value="1"/>
</dbReference>
<dbReference type="GO" id="GO:0003904">
    <property type="term" value="F:deoxyribodipyrimidine photo-lyase activity"/>
    <property type="evidence" value="ECO:0007669"/>
    <property type="project" value="TreeGrafter"/>
</dbReference>
<proteinExistence type="inferred from homology"/>
<feature type="compositionally biased region" description="Low complexity" evidence="7">
    <location>
        <begin position="631"/>
        <end position="651"/>
    </location>
</feature>
<dbReference type="InterPro" id="IPR002081">
    <property type="entry name" value="Cryptochrome/DNA_photolyase_1"/>
</dbReference>
<dbReference type="GO" id="GO:0005737">
    <property type="term" value="C:cytoplasm"/>
    <property type="evidence" value="ECO:0007669"/>
    <property type="project" value="TreeGrafter"/>
</dbReference>
<feature type="binding site" evidence="5">
    <location>
        <position position="275"/>
    </location>
    <ligand>
        <name>FAD</name>
        <dbReference type="ChEBI" id="CHEBI:57692"/>
    </ligand>
</feature>
<dbReference type="OMA" id="ETLIDWD"/>
<dbReference type="Proteomes" id="UP000751190">
    <property type="component" value="Unassembled WGS sequence"/>
</dbReference>
<dbReference type="Pfam" id="PF03441">
    <property type="entry name" value="FAD_binding_7"/>
    <property type="match status" value="1"/>
</dbReference>
<feature type="domain" description="Photolyase/cryptochrome alpha/beta" evidence="8">
    <location>
        <begin position="7"/>
        <end position="141"/>
    </location>
</feature>
<dbReference type="Pfam" id="PF00875">
    <property type="entry name" value="DNA_photolyase"/>
    <property type="match status" value="1"/>
</dbReference>
<protein>
    <recommendedName>
        <fullName evidence="8">Photolyase/cryptochrome alpha/beta domain-containing protein</fullName>
    </recommendedName>
</protein>
<accession>A0A8J5X7Y5</accession>
<dbReference type="GO" id="GO:0071949">
    <property type="term" value="F:FAD binding"/>
    <property type="evidence" value="ECO:0007669"/>
    <property type="project" value="TreeGrafter"/>
</dbReference>
<feature type="binding site" evidence="5">
    <location>
        <begin position="289"/>
        <end position="293"/>
    </location>
    <ligand>
        <name>FAD</name>
        <dbReference type="ChEBI" id="CHEBI:57692"/>
    </ligand>
</feature>
<evidence type="ECO:0000256" key="5">
    <source>
        <dbReference type="PIRSR" id="PIRSR602081-1"/>
    </source>
</evidence>
<dbReference type="Gene3D" id="1.25.40.80">
    <property type="match status" value="1"/>
</dbReference>
<keyword evidence="3 5" id="KW-0274">FAD</keyword>
<dbReference type="PANTHER" id="PTHR11455:SF18">
    <property type="entry name" value="SI:CH1073-390K14.1"/>
    <property type="match status" value="1"/>
</dbReference>
<keyword evidence="4" id="KW-0157">Chromophore</keyword>
<comment type="cofactor">
    <cofactor evidence="5">
        <name>FAD</name>
        <dbReference type="ChEBI" id="CHEBI:57692"/>
    </cofactor>
    <text evidence="5">Binds 1 FAD per subunit.</text>
</comment>
<evidence type="ECO:0000313" key="10">
    <source>
        <dbReference type="Proteomes" id="UP000751190"/>
    </source>
</evidence>
<evidence type="ECO:0000256" key="6">
    <source>
        <dbReference type="PIRSR" id="PIRSR602081-2"/>
    </source>
</evidence>
<dbReference type="InterPro" id="IPR006050">
    <property type="entry name" value="DNA_photolyase_N"/>
</dbReference>
<dbReference type="AlphaFoldDB" id="A0A8J5X7Y5"/>
<dbReference type="GO" id="GO:0005634">
    <property type="term" value="C:nucleus"/>
    <property type="evidence" value="ECO:0007669"/>
    <property type="project" value="TreeGrafter"/>
</dbReference>
<dbReference type="InterPro" id="IPR005101">
    <property type="entry name" value="Cryptochr/Photolyase_FAD-bd"/>
</dbReference>
<sequence>MVAEDAQPVLVWFRRDLRLADHRALHAAAGSGAPVVPVYVHAPDEEGPWPLGGAARRWLLRSLGALRDELRSRLRSELVLRVAERGVGSASALVALAIEVRASACYFHREYEPWSLERDDAVRAALGAVGVESRTFVGGVLNEPWAVRPDERPRAVAVGFGTYAMWAAAVDEANDEARAAAPAGMALEPAEEPLPAPSALPAPPAGFPASVPLASFALAPAPPSATAAPAGDDDADSSDGRDARRAGIAGGTWAVGEAAALAALAAFVADGLGWYASRERNRADRPCSTSRLSPHVRAGELSPRQLLAAARGAGDDAAAGALYRRLAWRDMAYWALWRFPPPRAALLRRAGARDGQATAEGDTGTRTLGWLEGFRPQYGAEAWADDGGELLSAWQLGRTGYPLVDAAMRELRRTGWMANYLRHVCAQFLVEYLLVDWRHGARWFASALVDADTAVNLFMWQNGGHCGLDQWCFVMHPVRAAASCDPEGLYVRAQLPELARLPAEYAHRPWDAPDDVLARAGVALGPGGTYPRRIVVDLDAARARTHDAVLRARARTYGRLVGAGGVDVLELDGQRHALVTRKELRATGSAARVGARASDARGGAGAASDGASAQTGRAARAPRQRARARSETAATDAAAGSARAPAVRDGV</sequence>
<dbReference type="PROSITE" id="PS00394">
    <property type="entry name" value="DNA_PHOTOLYASES_1_1"/>
    <property type="match status" value="1"/>
</dbReference>
<dbReference type="EMBL" id="JAGTXO010000056">
    <property type="protein sequence ID" value="KAG8458188.1"/>
    <property type="molecule type" value="Genomic_DNA"/>
</dbReference>
<feature type="site" description="Electron transfer via tryptophanyl radical" evidence="6">
    <location>
        <position position="437"/>
    </location>
</feature>
<dbReference type="PRINTS" id="PR00147">
    <property type="entry name" value="DNAPHOTLYASE"/>
</dbReference>
<dbReference type="SUPFAM" id="SSF52425">
    <property type="entry name" value="Cryptochrome/photolyase, N-terminal domain"/>
    <property type="match status" value="1"/>
</dbReference>
<dbReference type="GO" id="GO:0006139">
    <property type="term" value="P:nucleobase-containing compound metabolic process"/>
    <property type="evidence" value="ECO:0007669"/>
    <property type="project" value="UniProtKB-ARBA"/>
</dbReference>
<evidence type="ECO:0000313" key="9">
    <source>
        <dbReference type="EMBL" id="KAG8458188.1"/>
    </source>
</evidence>
<evidence type="ECO:0000259" key="8">
    <source>
        <dbReference type="PROSITE" id="PS51645"/>
    </source>
</evidence>
<dbReference type="GO" id="GO:0006950">
    <property type="term" value="P:response to stress"/>
    <property type="evidence" value="ECO:0007669"/>
    <property type="project" value="UniProtKB-ARBA"/>
</dbReference>
<comment type="caution">
    <text evidence="9">The sequence shown here is derived from an EMBL/GenBank/DDBJ whole genome shotgun (WGS) entry which is preliminary data.</text>
</comment>
<dbReference type="InterPro" id="IPR018394">
    <property type="entry name" value="DNA_photolyase_1_CS_C"/>
</dbReference>
<keyword evidence="10" id="KW-1185">Reference proteome</keyword>
<feature type="binding site" evidence="5">
    <location>
        <begin position="450"/>
        <end position="452"/>
    </location>
    <ligand>
        <name>FAD</name>
        <dbReference type="ChEBI" id="CHEBI:57692"/>
    </ligand>
</feature>
<dbReference type="GO" id="GO:0032922">
    <property type="term" value="P:circadian regulation of gene expression"/>
    <property type="evidence" value="ECO:0007669"/>
    <property type="project" value="TreeGrafter"/>
</dbReference>
<dbReference type="InterPro" id="IPR036155">
    <property type="entry name" value="Crypto/Photolyase_N_sf"/>
</dbReference>
<feature type="site" description="Electron transfer via tryptophanyl radical" evidence="6">
    <location>
        <position position="460"/>
    </location>
</feature>
<dbReference type="SUPFAM" id="SSF48173">
    <property type="entry name" value="Cryptochrome/photolyase FAD-binding domain"/>
    <property type="match status" value="1"/>
</dbReference>
<feature type="compositionally biased region" description="Low complexity" evidence="7">
    <location>
        <begin position="589"/>
        <end position="619"/>
    </location>
</feature>
<dbReference type="Gene3D" id="1.10.579.10">
    <property type="entry name" value="DNA Cyclobutane Dipyrimidine Photolyase, subunit A, domain 3"/>
    <property type="match status" value="1"/>
</dbReference>
<evidence type="ECO:0000256" key="3">
    <source>
        <dbReference type="ARBA" id="ARBA00022827"/>
    </source>
</evidence>
<feature type="region of interest" description="Disordered" evidence="7">
    <location>
        <begin position="589"/>
        <end position="651"/>
    </location>
</feature>
<evidence type="ECO:0000256" key="7">
    <source>
        <dbReference type="SAM" id="MobiDB-lite"/>
    </source>
</evidence>
<feature type="region of interest" description="Disordered" evidence="7">
    <location>
        <begin position="222"/>
        <end position="243"/>
    </location>
</feature>
<dbReference type="PROSITE" id="PS51645">
    <property type="entry name" value="PHR_CRY_ALPHA_BETA"/>
    <property type="match status" value="1"/>
</dbReference>
<name>A0A8J5X7Y5_DIALT</name>
<feature type="site" description="Electron transfer via tryptophanyl radical" evidence="6">
    <location>
        <position position="383"/>
    </location>
</feature>
<organism evidence="9 10">
    <name type="scientific">Diacronema lutheri</name>
    <name type="common">Unicellular marine alga</name>
    <name type="synonym">Monochrysis lutheri</name>
    <dbReference type="NCBI Taxonomy" id="2081491"/>
    <lineage>
        <taxon>Eukaryota</taxon>
        <taxon>Haptista</taxon>
        <taxon>Haptophyta</taxon>
        <taxon>Pavlovophyceae</taxon>
        <taxon>Pavlovales</taxon>
        <taxon>Pavlovaceae</taxon>
        <taxon>Diacronema</taxon>
    </lineage>
</organism>
<keyword evidence="2 5" id="KW-0285">Flavoprotein</keyword>
<dbReference type="GO" id="GO:0003677">
    <property type="term" value="F:DNA binding"/>
    <property type="evidence" value="ECO:0007669"/>
    <property type="project" value="TreeGrafter"/>
</dbReference>
<dbReference type="OrthoDB" id="435881at2759"/>
<comment type="similarity">
    <text evidence="1">Belongs to the DNA photolyase class-1 family.</text>
</comment>
<evidence type="ECO:0000256" key="1">
    <source>
        <dbReference type="ARBA" id="ARBA00005862"/>
    </source>
</evidence>
<gene>
    <name evidence="9" type="ORF">KFE25_011719</name>
</gene>
<dbReference type="Gene3D" id="3.40.50.620">
    <property type="entry name" value="HUPs"/>
    <property type="match status" value="1"/>
</dbReference>
<reference evidence="9" key="1">
    <citation type="submission" date="2021-05" db="EMBL/GenBank/DDBJ databases">
        <title>The genome of the haptophyte Pavlova lutheri (Diacronema luteri, Pavlovales) - a model for lipid biosynthesis in eukaryotic algae.</title>
        <authorList>
            <person name="Hulatt C.J."/>
            <person name="Posewitz M.C."/>
        </authorList>
    </citation>
    <scope>NUCLEOTIDE SEQUENCE</scope>
    <source>
        <strain evidence="9">NIVA-4/92</strain>
    </source>
</reference>